<dbReference type="AlphaFoldDB" id="A0A392UBZ7"/>
<evidence type="ECO:0000313" key="2">
    <source>
        <dbReference type="EMBL" id="MCI71043.1"/>
    </source>
</evidence>
<dbReference type="EMBL" id="LXQA010788325">
    <property type="protein sequence ID" value="MCI71043.1"/>
    <property type="molecule type" value="Genomic_DNA"/>
</dbReference>
<feature type="compositionally biased region" description="Polar residues" evidence="1">
    <location>
        <begin position="1"/>
        <end position="12"/>
    </location>
</feature>
<proteinExistence type="predicted"/>
<name>A0A392UBZ7_9FABA</name>
<comment type="caution">
    <text evidence="2">The sequence shown here is derived from an EMBL/GenBank/DDBJ whole genome shotgun (WGS) entry which is preliminary data.</text>
</comment>
<feature type="non-terminal residue" evidence="2">
    <location>
        <position position="1"/>
    </location>
</feature>
<reference evidence="2 3" key="1">
    <citation type="journal article" date="2018" name="Front. Plant Sci.">
        <title>Red Clover (Trifolium pratense) and Zigzag Clover (T. medium) - A Picture of Genomic Similarities and Differences.</title>
        <authorList>
            <person name="Dluhosova J."/>
            <person name="Istvanek J."/>
            <person name="Nedelnik J."/>
            <person name="Repkova J."/>
        </authorList>
    </citation>
    <scope>NUCLEOTIDE SEQUENCE [LARGE SCALE GENOMIC DNA]</scope>
    <source>
        <strain evidence="3">cv. 10/8</strain>
        <tissue evidence="2">Leaf</tissue>
    </source>
</reference>
<feature type="non-terminal residue" evidence="2">
    <location>
        <position position="53"/>
    </location>
</feature>
<keyword evidence="3" id="KW-1185">Reference proteome</keyword>
<protein>
    <submittedName>
        <fullName evidence="2">Uncharacterized protein</fullName>
    </submittedName>
</protein>
<feature type="region of interest" description="Disordered" evidence="1">
    <location>
        <begin position="1"/>
        <end position="26"/>
    </location>
</feature>
<evidence type="ECO:0000313" key="3">
    <source>
        <dbReference type="Proteomes" id="UP000265520"/>
    </source>
</evidence>
<accession>A0A392UBZ7</accession>
<organism evidence="2 3">
    <name type="scientific">Trifolium medium</name>
    <dbReference type="NCBI Taxonomy" id="97028"/>
    <lineage>
        <taxon>Eukaryota</taxon>
        <taxon>Viridiplantae</taxon>
        <taxon>Streptophyta</taxon>
        <taxon>Embryophyta</taxon>
        <taxon>Tracheophyta</taxon>
        <taxon>Spermatophyta</taxon>
        <taxon>Magnoliopsida</taxon>
        <taxon>eudicotyledons</taxon>
        <taxon>Gunneridae</taxon>
        <taxon>Pentapetalae</taxon>
        <taxon>rosids</taxon>
        <taxon>fabids</taxon>
        <taxon>Fabales</taxon>
        <taxon>Fabaceae</taxon>
        <taxon>Papilionoideae</taxon>
        <taxon>50 kb inversion clade</taxon>
        <taxon>NPAAA clade</taxon>
        <taxon>Hologalegina</taxon>
        <taxon>IRL clade</taxon>
        <taxon>Trifolieae</taxon>
        <taxon>Trifolium</taxon>
    </lineage>
</organism>
<sequence length="53" mass="5414">NEAQDLPTTVAQNLPPAGAHGVPPPAVAQDVLPHAVDVPLHEVLMDGFVVAVV</sequence>
<evidence type="ECO:0000256" key="1">
    <source>
        <dbReference type="SAM" id="MobiDB-lite"/>
    </source>
</evidence>
<dbReference type="Proteomes" id="UP000265520">
    <property type="component" value="Unassembled WGS sequence"/>
</dbReference>